<protein>
    <submittedName>
        <fullName evidence="2">Aminotransferase class I/II-fold pyridoxal phosphate-dependent enzyme</fullName>
    </submittedName>
</protein>
<organism evidence="2 4">
    <name type="scientific">Catenibacterium mitsuokai</name>
    <dbReference type="NCBI Taxonomy" id="100886"/>
    <lineage>
        <taxon>Bacteria</taxon>
        <taxon>Bacillati</taxon>
        <taxon>Bacillota</taxon>
        <taxon>Erysipelotrichia</taxon>
        <taxon>Erysipelotrichales</taxon>
        <taxon>Coprobacillaceae</taxon>
        <taxon>Catenibacterium</taxon>
    </lineage>
</organism>
<dbReference type="InterPro" id="IPR004838">
    <property type="entry name" value="NHTrfase_class1_PyrdxlP-BS"/>
</dbReference>
<dbReference type="CDD" id="cd00609">
    <property type="entry name" value="AAT_like"/>
    <property type="match status" value="1"/>
</dbReference>
<accession>A0AAW4MTE5</accession>
<dbReference type="PANTHER" id="PTHR43510:SF1">
    <property type="entry name" value="AMINOTRANSFERASE FUNCTION, HYPOTHETICAL (EUROFUNG)"/>
    <property type="match status" value="1"/>
</dbReference>
<dbReference type="InterPro" id="IPR004839">
    <property type="entry name" value="Aminotransferase_I/II_large"/>
</dbReference>
<dbReference type="AlphaFoldDB" id="A0AAW4MTE5"/>
<dbReference type="Pfam" id="PF00155">
    <property type="entry name" value="Aminotran_1_2"/>
    <property type="match status" value="1"/>
</dbReference>
<comment type="caution">
    <text evidence="2">The sequence shown here is derived from an EMBL/GenBank/DDBJ whole genome shotgun (WGS) entry which is preliminary data.</text>
</comment>
<name>A0AAW4MTE5_9FIRM</name>
<dbReference type="GO" id="GO:0008483">
    <property type="term" value="F:transaminase activity"/>
    <property type="evidence" value="ECO:0007669"/>
    <property type="project" value="UniProtKB-KW"/>
</dbReference>
<dbReference type="PANTHER" id="PTHR43510">
    <property type="entry name" value="AMINOTRANSFERASE FUNCTION, HYPOTHETICAL (EUROFUNG)"/>
    <property type="match status" value="1"/>
</dbReference>
<keyword evidence="2" id="KW-0808">Transferase</keyword>
<evidence type="ECO:0000313" key="5">
    <source>
        <dbReference type="Proteomes" id="UP001197492"/>
    </source>
</evidence>
<evidence type="ECO:0000313" key="3">
    <source>
        <dbReference type="EMBL" id="MBV3392602.1"/>
    </source>
</evidence>
<dbReference type="RefSeq" id="WP_217747806.1">
    <property type="nucleotide sequence ID" value="NZ_JAHOEB010000022.1"/>
</dbReference>
<dbReference type="Proteomes" id="UP001197492">
    <property type="component" value="Unassembled WGS sequence"/>
</dbReference>
<keyword evidence="5" id="KW-1185">Reference proteome</keyword>
<dbReference type="PROSITE" id="PS00105">
    <property type="entry name" value="AA_TRANSFER_CLASS_1"/>
    <property type="match status" value="1"/>
</dbReference>
<dbReference type="GO" id="GO:0030170">
    <property type="term" value="F:pyridoxal phosphate binding"/>
    <property type="evidence" value="ECO:0007669"/>
    <property type="project" value="InterPro"/>
</dbReference>
<evidence type="ECO:0000313" key="2">
    <source>
        <dbReference type="EMBL" id="MBV3383012.1"/>
    </source>
</evidence>
<proteinExistence type="predicted"/>
<keyword evidence="2" id="KW-0032">Aminotransferase</keyword>
<evidence type="ECO:0000313" key="4">
    <source>
        <dbReference type="Proteomes" id="UP001196408"/>
    </source>
</evidence>
<dbReference type="EMBL" id="JAHOEF010000042">
    <property type="protein sequence ID" value="MBV3383012.1"/>
    <property type="molecule type" value="Genomic_DNA"/>
</dbReference>
<feature type="domain" description="Aminotransferase class I/classII large" evidence="1">
    <location>
        <begin position="48"/>
        <end position="358"/>
    </location>
</feature>
<sequence>MYLKEFDVETWMTNHEQNCQYNLADTCVSDMSIHELESLIHKDLMGDLMHMRMDYGPITGSDCLKDAILSLYKTGTRDNVAVAHGAINANEHVMDTLLNKGDHVIALTPSYEQFYSYPASIGCEYDLVELNEDNNWEPVIDDFKKLIKPETKMFILNSPNNPTGTVIKQSLMEELIELARSHSIYILVDEIYRGMNNTLCDSISDMYELGIATASLSKVYSFAGLRLGWIKGPKQLIDEINFRRDYTIISTGPWNDYLATVVLQHKDLILDRSRHIILENKKILKEWLEKEDLVECVIPEDGTVCFLHYLFDMPSKELCEKLQNDTGVFFVPGMAFNKEYHLRFGFTSDSKVIKEGLETFSSWIHSHITEAE</sequence>
<gene>
    <name evidence="2" type="ORF">KSV97_07230</name>
    <name evidence="3" type="ORF">KSW06_04885</name>
</gene>
<dbReference type="Proteomes" id="UP001196408">
    <property type="component" value="Unassembled WGS sequence"/>
</dbReference>
<reference evidence="2 5" key="1">
    <citation type="submission" date="2021-06" db="EMBL/GenBank/DDBJ databases">
        <title>Collection of gut derived symbiotic bacterial strains cultured from healthy donors.</title>
        <authorList>
            <person name="Lin H."/>
            <person name="Littmann E."/>
            <person name="Pamer E.G."/>
        </authorList>
    </citation>
    <scope>NUCLEOTIDE SEQUENCE</scope>
    <source>
        <strain evidence="3 5">MSK.21.70</strain>
        <strain evidence="2">MSK.21.82</strain>
    </source>
</reference>
<evidence type="ECO:0000259" key="1">
    <source>
        <dbReference type="Pfam" id="PF00155"/>
    </source>
</evidence>
<dbReference type="EMBL" id="JAHOEL010000022">
    <property type="protein sequence ID" value="MBV3392602.1"/>
    <property type="molecule type" value="Genomic_DNA"/>
</dbReference>